<dbReference type="SUPFAM" id="SSF53223">
    <property type="entry name" value="Aminoacid dehydrogenase-like, N-terminal domain"/>
    <property type="match status" value="1"/>
</dbReference>
<feature type="binding site" evidence="7">
    <location>
        <position position="263"/>
    </location>
    <ligand>
        <name>NADP(+)</name>
        <dbReference type="ChEBI" id="CHEBI:58349"/>
    </ligand>
</feature>
<evidence type="ECO:0000256" key="5">
    <source>
        <dbReference type="ARBA" id="ARBA00023002"/>
    </source>
</evidence>
<dbReference type="SUPFAM" id="SSF51735">
    <property type="entry name" value="NAD(P)-binding Rossmann-fold domains"/>
    <property type="match status" value="1"/>
</dbReference>
<feature type="binding site" evidence="7">
    <location>
        <position position="98"/>
    </location>
    <ligand>
        <name>shikimate</name>
        <dbReference type="ChEBI" id="CHEBI:36208"/>
    </ligand>
</feature>
<keyword evidence="3 7" id="KW-0028">Amino-acid biosynthesis</keyword>
<keyword evidence="11" id="KW-1185">Reference proteome</keyword>
<accession>A0A0D0YWR0</accession>
<feature type="binding site" evidence="7">
    <location>
        <position position="240"/>
    </location>
    <ligand>
        <name>NADP(+)</name>
        <dbReference type="ChEBI" id="CHEBI:58349"/>
    </ligand>
</feature>
<dbReference type="Proteomes" id="UP000032279">
    <property type="component" value="Unassembled WGS sequence"/>
</dbReference>
<organism evidence="10 11">
    <name type="scientific">Paucilactobacillus wasatchensis</name>
    <dbReference type="NCBI Taxonomy" id="1335616"/>
    <lineage>
        <taxon>Bacteria</taxon>
        <taxon>Bacillati</taxon>
        <taxon>Bacillota</taxon>
        <taxon>Bacilli</taxon>
        <taxon>Lactobacillales</taxon>
        <taxon>Lactobacillaceae</taxon>
        <taxon>Paucilactobacillus</taxon>
    </lineage>
</organism>
<evidence type="ECO:0000256" key="1">
    <source>
        <dbReference type="ARBA" id="ARBA00004871"/>
    </source>
</evidence>
<protein>
    <recommendedName>
        <fullName evidence="2 7">Shikimate dehydrogenase (NADP(+))</fullName>
        <shortName evidence="7">SDH</shortName>
        <ecNumber evidence="2 7">1.1.1.25</ecNumber>
    </recommendedName>
</protein>
<dbReference type="GO" id="GO:0050661">
    <property type="term" value="F:NADP binding"/>
    <property type="evidence" value="ECO:0007669"/>
    <property type="project" value="InterPro"/>
</dbReference>
<comment type="similarity">
    <text evidence="7">Belongs to the shikimate dehydrogenase family.</text>
</comment>
<evidence type="ECO:0000313" key="10">
    <source>
        <dbReference type="EMBL" id="KIS03674.1"/>
    </source>
</evidence>
<comment type="caution">
    <text evidence="7">Lacks conserved residue(s) required for the propagation of feature annotation.</text>
</comment>
<dbReference type="HAMAP" id="MF_00222">
    <property type="entry name" value="Shikimate_DH_AroE"/>
    <property type="match status" value="1"/>
</dbReference>
<comment type="caution">
    <text evidence="10">The sequence shown here is derived from an EMBL/GenBank/DDBJ whole genome shotgun (WGS) entry which is preliminary data.</text>
</comment>
<dbReference type="PATRIC" id="fig|1335616.4.peg.751"/>
<dbReference type="GO" id="GO:0009073">
    <property type="term" value="P:aromatic amino acid family biosynthetic process"/>
    <property type="evidence" value="ECO:0007669"/>
    <property type="project" value="UniProtKB-KW"/>
</dbReference>
<comment type="function">
    <text evidence="7">Involved in the biosynthesis of the chorismate, which leads to the biosynthesis of aromatic amino acids. Catalyzes the reversible NADPH linked reduction of 3-dehydroshikimate (DHSA) to yield shikimate (SA).</text>
</comment>
<dbReference type="AlphaFoldDB" id="A0A0D0YWR0"/>
<dbReference type="InterPro" id="IPR046346">
    <property type="entry name" value="Aminoacid_DH-like_N_sf"/>
</dbReference>
<evidence type="ECO:0000259" key="9">
    <source>
        <dbReference type="Pfam" id="PF18317"/>
    </source>
</evidence>
<dbReference type="PANTHER" id="PTHR21089:SF1">
    <property type="entry name" value="BIFUNCTIONAL 3-DEHYDROQUINATE DEHYDRATASE_SHIKIMATE DEHYDROGENASE, CHLOROPLASTIC"/>
    <property type="match status" value="1"/>
</dbReference>
<dbReference type="PANTHER" id="PTHR21089">
    <property type="entry name" value="SHIKIMATE DEHYDROGENASE"/>
    <property type="match status" value="1"/>
</dbReference>
<dbReference type="Gene3D" id="3.40.50.720">
    <property type="entry name" value="NAD(P)-binding Rossmann-like Domain"/>
    <property type="match status" value="1"/>
</dbReference>
<evidence type="ECO:0000256" key="4">
    <source>
        <dbReference type="ARBA" id="ARBA00022857"/>
    </source>
</evidence>
<feature type="binding site" evidence="7">
    <location>
        <begin position="26"/>
        <end position="28"/>
    </location>
    <ligand>
        <name>shikimate</name>
        <dbReference type="ChEBI" id="CHEBI:36208"/>
    </ligand>
</feature>
<dbReference type="GO" id="GO:0019632">
    <property type="term" value="P:shikimate metabolic process"/>
    <property type="evidence" value="ECO:0007669"/>
    <property type="project" value="InterPro"/>
</dbReference>
<dbReference type="InterPro" id="IPR041121">
    <property type="entry name" value="SDH_C"/>
</dbReference>
<evidence type="ECO:0000256" key="6">
    <source>
        <dbReference type="ARBA" id="ARBA00023141"/>
    </source>
</evidence>
<comment type="subunit">
    <text evidence="7">Homodimer.</text>
</comment>
<dbReference type="UniPathway" id="UPA00053">
    <property type="reaction ID" value="UER00087"/>
</dbReference>
<gene>
    <name evidence="7 10" type="primary">aroE</name>
    <name evidence="10" type="ORF">WDC_0753</name>
</gene>
<comment type="pathway">
    <text evidence="1 7">Metabolic intermediate biosynthesis; chorismate biosynthesis; chorismate from D-erythrose 4-phosphate and phosphoenolpyruvate: step 4/7.</text>
</comment>
<dbReference type="Pfam" id="PF08501">
    <property type="entry name" value="Shikimate_dh_N"/>
    <property type="match status" value="1"/>
</dbReference>
<feature type="binding site" evidence="7">
    <location>
        <position position="242"/>
    </location>
    <ligand>
        <name>shikimate</name>
        <dbReference type="ChEBI" id="CHEBI:36208"/>
    </ligand>
</feature>
<dbReference type="GO" id="GO:0009423">
    <property type="term" value="P:chorismate biosynthetic process"/>
    <property type="evidence" value="ECO:0007669"/>
    <property type="project" value="UniProtKB-UniRule"/>
</dbReference>
<evidence type="ECO:0000256" key="3">
    <source>
        <dbReference type="ARBA" id="ARBA00022605"/>
    </source>
</evidence>
<dbReference type="GO" id="GO:0008652">
    <property type="term" value="P:amino acid biosynthetic process"/>
    <property type="evidence" value="ECO:0007669"/>
    <property type="project" value="UniProtKB-KW"/>
</dbReference>
<dbReference type="GO" id="GO:0004764">
    <property type="term" value="F:shikimate 3-dehydrogenase (NADP+) activity"/>
    <property type="evidence" value="ECO:0007669"/>
    <property type="project" value="UniProtKB-UniRule"/>
</dbReference>
<dbReference type="Gene3D" id="3.40.50.10860">
    <property type="entry name" value="Leucine Dehydrogenase, chain A, domain 1"/>
    <property type="match status" value="1"/>
</dbReference>
<dbReference type="EC" id="1.1.1.25" evidence="2 7"/>
<evidence type="ECO:0000259" key="8">
    <source>
        <dbReference type="Pfam" id="PF08501"/>
    </source>
</evidence>
<evidence type="ECO:0000256" key="2">
    <source>
        <dbReference type="ARBA" id="ARBA00012962"/>
    </source>
</evidence>
<dbReference type="InterPro" id="IPR011342">
    <property type="entry name" value="Shikimate_DH"/>
</dbReference>
<feature type="binding site" evidence="7">
    <location>
        <position position="270"/>
    </location>
    <ligand>
        <name>shikimate</name>
        <dbReference type="ChEBI" id="CHEBI:36208"/>
    </ligand>
</feature>
<comment type="catalytic activity">
    <reaction evidence="7">
        <text>shikimate + NADP(+) = 3-dehydroshikimate + NADPH + H(+)</text>
        <dbReference type="Rhea" id="RHEA:17737"/>
        <dbReference type="ChEBI" id="CHEBI:15378"/>
        <dbReference type="ChEBI" id="CHEBI:16630"/>
        <dbReference type="ChEBI" id="CHEBI:36208"/>
        <dbReference type="ChEBI" id="CHEBI:57783"/>
        <dbReference type="ChEBI" id="CHEBI:58349"/>
        <dbReference type="EC" id="1.1.1.25"/>
    </reaction>
</comment>
<keyword evidence="4 7" id="KW-0521">NADP</keyword>
<name>A0A0D0YWR0_9LACO</name>
<dbReference type="NCBIfam" id="TIGR00507">
    <property type="entry name" value="aroE"/>
    <property type="match status" value="1"/>
</dbReference>
<feature type="active site" description="Proton acceptor" evidence="7">
    <location>
        <position position="77"/>
    </location>
</feature>
<dbReference type="STRING" id="1335616.WDC_0753"/>
<keyword evidence="5 7" id="KW-0560">Oxidoreductase</keyword>
<keyword evidence="6 7" id="KW-0057">Aromatic amino acid biosynthesis</keyword>
<feature type="domain" description="Shikimate dehydrogenase substrate binding N-terminal" evidence="8">
    <location>
        <begin position="18"/>
        <end position="100"/>
    </location>
</feature>
<dbReference type="InterPro" id="IPR022893">
    <property type="entry name" value="Shikimate_DH_fam"/>
</dbReference>
<evidence type="ECO:0000313" key="11">
    <source>
        <dbReference type="Proteomes" id="UP000032279"/>
    </source>
</evidence>
<sequence length="301" mass="33203">MMEEENNSTSGATQLFSLFAHPAGHSLSPLMHNTSFQHYQMNAKYLAFDLQPEQLESAVTAMRTFKFGGANLSMPFKHQVIPLLDHITPRAKLLNSVNVIVNHNGELTGDSVDGEGFFKQLANQNVTIVNETMTIFGAGGAGLSIIQAATEQHLKQIFVFKRRNQSFGQVDQQLKQIESQGATQIRLLDYANEAMMIQAIQASTIVVNATNLGMGDYNSQLPAPPGVLQYLTPAQTVCDVIYAPLETKFLAIARQQGCQTFNGLGMLIYQGALSFKQWTHQAMPIEIVKNAIQLQLTESRK</sequence>
<dbReference type="Pfam" id="PF18317">
    <property type="entry name" value="SDH_C"/>
    <property type="match status" value="1"/>
</dbReference>
<evidence type="ECO:0000256" key="7">
    <source>
        <dbReference type="HAMAP-Rule" id="MF_00222"/>
    </source>
</evidence>
<feature type="domain" description="SDH C-terminal" evidence="9">
    <location>
        <begin position="263"/>
        <end position="293"/>
    </location>
</feature>
<dbReference type="EMBL" id="AWTT01000013">
    <property type="protein sequence ID" value="KIS03674.1"/>
    <property type="molecule type" value="Genomic_DNA"/>
</dbReference>
<feature type="binding site" evidence="7">
    <location>
        <position position="113"/>
    </location>
    <ligand>
        <name>shikimate</name>
        <dbReference type="ChEBI" id="CHEBI:36208"/>
    </ligand>
</feature>
<dbReference type="InterPro" id="IPR013708">
    <property type="entry name" value="Shikimate_DH-bd_N"/>
</dbReference>
<dbReference type="CDD" id="cd01065">
    <property type="entry name" value="NAD_bind_Shikimate_DH"/>
    <property type="match status" value="1"/>
</dbReference>
<feature type="binding site" evidence="7">
    <location>
        <position position="73"/>
    </location>
    <ligand>
        <name>shikimate</name>
        <dbReference type="ChEBI" id="CHEBI:36208"/>
    </ligand>
</feature>
<dbReference type="InterPro" id="IPR036291">
    <property type="entry name" value="NAD(P)-bd_dom_sf"/>
</dbReference>
<feature type="binding site" evidence="7">
    <location>
        <begin position="137"/>
        <end position="141"/>
    </location>
    <ligand>
        <name>NADP(+)</name>
        <dbReference type="ChEBI" id="CHEBI:58349"/>
    </ligand>
</feature>
<proteinExistence type="inferred from homology"/>
<reference evidence="10 11" key="1">
    <citation type="submission" date="2013-08" db="EMBL/GenBank/DDBJ databases">
        <title>Lactobacillus wasatchii sp. WDC04, a late gas producing bacteria isolated from aged chedder cheese.</title>
        <authorList>
            <person name="Oberg C.J."/>
            <person name="Culumber M."/>
            <person name="McMahon D.J."/>
            <person name="Broadbent J.R."/>
            <person name="Oberg T.S."/>
            <person name="Ortaki F."/>
        </authorList>
    </citation>
    <scope>NUCLEOTIDE SEQUENCE [LARGE SCALE GENOMIC DNA]</scope>
    <source>
        <strain evidence="10 11">WDC04</strain>
    </source>
</reference>